<dbReference type="InterPro" id="IPR027417">
    <property type="entry name" value="P-loop_NTPase"/>
</dbReference>
<sequence>MMFAQIILPLNIKGTYTYKVPVFLYGKLSEGMRVVVPFGGKKLYTGIITELHDREPEAFLPKEIISALDNEAILPAEQLKFWQWLSDYYLCNVGEVYRFAFPSSLKLESETYVRRNPDVEVDYEVLDVHELHLMQALEVKSVINLQELEAFIPRKEVIKTLNSLIDERLIIIDEKISEKYKAKEVSYLKLKDGLLGSSNISEILSGLNKAPKQKDLFLAILDKSTSDNQFIKKSELFEDKFFTSQQLRALIDKGYVEEFYLQKDRIDSYDGDLERIEQLADFQQKALWEMGKHFETKDVVLLHGVTGSGKTHLYVSKIEETVNQGKNVLMLFPEVALTKQITQRLEKKYGQSLGFYHSKLTDFEKVEVWKKVRNNQIKIILGTRNALFLPFQNLGLIVVDEEHDSQYKTTTVQPFFNAKDAAIVLGKFYESKVLLGSATPSVESYHAALTGKTGLVKLEERFGGSKVPKINLIDFKEAQNLKTTKGSFTVQMVLEIREQLEKKKQVIVLHNRRGYANVIECESCGYAQYCGNCDVVMTYHKASNELKCHYCGQRAGVPKECPSCHSENLTAKGLGIQQLEEEVQALFPEAAVGRMDLDAMRTKFAYEKFFESVENRELDIIIGTQMISKGLDFDHVDLVVVPKSDAMLHIQDFRAEERAYQLFTQMAGRAGRTTQEGRMLLQTYNPYQTIFEKLSKDPNHIYEYFIQERNRFLYPPFVKLIHIELKHRKEDKIERAAKFLGSVLRKYLPEECILGPEKSQIFRINNLYQYQILLKLPKGKKYNLFKQFVLKSIDEFDEISGYKSVKLNTYVDF</sequence>
<feature type="binding site" evidence="12">
    <location>
        <position position="548"/>
    </location>
    <ligand>
        <name>Zn(2+)</name>
        <dbReference type="ChEBI" id="CHEBI:29105"/>
        <label>2</label>
    </ligand>
</feature>
<dbReference type="AlphaFoldDB" id="A0A1T3EQN0"/>
<evidence type="ECO:0000313" key="15">
    <source>
        <dbReference type="Proteomes" id="UP000188947"/>
    </source>
</evidence>
<dbReference type="SUPFAM" id="SSF52540">
    <property type="entry name" value="P-loop containing nucleoside triphosphate hydrolases"/>
    <property type="match status" value="2"/>
</dbReference>
<dbReference type="GO" id="GO:0043138">
    <property type="term" value="F:3'-5' DNA helicase activity"/>
    <property type="evidence" value="ECO:0007669"/>
    <property type="project" value="UniProtKB-EC"/>
</dbReference>
<dbReference type="RefSeq" id="WP_019051194.1">
    <property type="nucleotide sequence ID" value="NZ_CP014338.1"/>
</dbReference>
<dbReference type="InterPro" id="IPR041222">
    <property type="entry name" value="PriA_3primeBD"/>
</dbReference>
<protein>
    <recommendedName>
        <fullName evidence="12">Replication restart protein PriA</fullName>
    </recommendedName>
    <alternativeName>
        <fullName evidence="12">ATP-dependent DNA helicase PriA</fullName>
        <ecNumber evidence="12">5.6.2.4</ecNumber>
    </alternativeName>
    <alternativeName>
        <fullName evidence="12">DNA 3'-5' helicase PriA</fullName>
    </alternativeName>
</protein>
<dbReference type="InterPro" id="IPR005259">
    <property type="entry name" value="PriA"/>
</dbReference>
<evidence type="ECO:0000256" key="3">
    <source>
        <dbReference type="ARBA" id="ARBA00022723"/>
    </source>
</evidence>
<keyword evidence="7 12" id="KW-0862">Zinc</keyword>
<evidence type="ECO:0000256" key="10">
    <source>
        <dbReference type="ARBA" id="ARBA00023235"/>
    </source>
</evidence>
<accession>A0A1T3EQN0</accession>
<keyword evidence="8 12" id="KW-0067">ATP-binding</keyword>
<feature type="binding site" evidence="12">
    <location>
        <position position="524"/>
    </location>
    <ligand>
        <name>Zn(2+)</name>
        <dbReference type="ChEBI" id="CHEBI:29105"/>
        <label>1</label>
    </ligand>
</feature>
<feature type="binding site" evidence="12">
    <location>
        <position position="521"/>
    </location>
    <ligand>
        <name>Zn(2+)</name>
        <dbReference type="ChEBI" id="CHEBI:29105"/>
        <label>1</label>
    </ligand>
</feature>
<dbReference type="EC" id="5.6.2.4" evidence="12"/>
<dbReference type="GO" id="GO:1990077">
    <property type="term" value="C:primosome complex"/>
    <property type="evidence" value="ECO:0007669"/>
    <property type="project" value="UniProtKB-UniRule"/>
</dbReference>
<dbReference type="SMART" id="SM00487">
    <property type="entry name" value="DEXDc"/>
    <property type="match status" value="1"/>
</dbReference>
<comment type="caution">
    <text evidence="14">The sequence shown here is derived from an EMBL/GenBank/DDBJ whole genome shotgun (WGS) entry which is preliminary data.</text>
</comment>
<feature type="binding site" evidence="12">
    <location>
        <position position="533"/>
    </location>
    <ligand>
        <name>Zn(2+)</name>
        <dbReference type="ChEBI" id="CHEBI:29105"/>
        <label>2</label>
    </ligand>
</feature>
<dbReference type="PANTHER" id="PTHR30580:SF0">
    <property type="entry name" value="PRIMOSOMAL PROTEIN N"/>
    <property type="match status" value="1"/>
</dbReference>
<comment type="similarity">
    <text evidence="12">Belongs to the helicase family. PriA subfamily.</text>
</comment>
<evidence type="ECO:0000256" key="5">
    <source>
        <dbReference type="ARBA" id="ARBA00022801"/>
    </source>
</evidence>
<dbReference type="InterPro" id="IPR042115">
    <property type="entry name" value="PriA_3primeBD_sf"/>
</dbReference>
<comment type="catalytic activity">
    <reaction evidence="11 12">
        <text>ATP + H2O = ADP + phosphate + H(+)</text>
        <dbReference type="Rhea" id="RHEA:13065"/>
        <dbReference type="ChEBI" id="CHEBI:15377"/>
        <dbReference type="ChEBI" id="CHEBI:15378"/>
        <dbReference type="ChEBI" id="CHEBI:30616"/>
        <dbReference type="ChEBI" id="CHEBI:43474"/>
        <dbReference type="ChEBI" id="CHEBI:456216"/>
        <dbReference type="EC" id="5.6.2.4"/>
    </reaction>
</comment>
<dbReference type="SMART" id="SM00490">
    <property type="entry name" value="HELICc"/>
    <property type="match status" value="1"/>
</dbReference>
<dbReference type="EMBL" id="MPOG01000014">
    <property type="protein sequence ID" value="OOH94403.1"/>
    <property type="molecule type" value="Genomic_DNA"/>
</dbReference>
<keyword evidence="9 12" id="KW-0238">DNA-binding</keyword>
<evidence type="ECO:0000256" key="7">
    <source>
        <dbReference type="ARBA" id="ARBA00022833"/>
    </source>
</evidence>
<dbReference type="HAMAP" id="MF_00983">
    <property type="entry name" value="PriA"/>
    <property type="match status" value="1"/>
</dbReference>
<dbReference type="OrthoDB" id="9759544at2"/>
<evidence type="ECO:0000256" key="12">
    <source>
        <dbReference type="HAMAP-Rule" id="MF_00983"/>
    </source>
</evidence>
<keyword evidence="5 12" id="KW-0378">Hydrolase</keyword>
<comment type="catalytic activity">
    <reaction evidence="12">
        <text>Couples ATP hydrolysis with the unwinding of duplex DNA by translocating in the 3'-5' direction.</text>
        <dbReference type="EC" id="5.6.2.4"/>
    </reaction>
</comment>
<keyword evidence="6 12" id="KW-0347">Helicase</keyword>
<feature type="domain" description="Helicase ATP-binding" evidence="13">
    <location>
        <begin position="291"/>
        <end position="458"/>
    </location>
</feature>
<dbReference type="GO" id="GO:0006270">
    <property type="term" value="P:DNA replication initiation"/>
    <property type="evidence" value="ECO:0007669"/>
    <property type="project" value="TreeGrafter"/>
</dbReference>
<dbReference type="PROSITE" id="PS51192">
    <property type="entry name" value="HELICASE_ATP_BIND_1"/>
    <property type="match status" value="1"/>
</dbReference>
<comment type="cofactor">
    <cofactor evidence="12">
        <name>Zn(2+)</name>
        <dbReference type="ChEBI" id="CHEBI:29105"/>
    </cofactor>
    <text evidence="12">Binds 2 zinc ions per subunit.</text>
</comment>
<comment type="subunit">
    <text evidence="12">Component of the replication restart primosome.</text>
</comment>
<keyword evidence="1 12" id="KW-0639">Primosome</keyword>
<dbReference type="Pfam" id="PF17764">
    <property type="entry name" value="PriA_3primeBD"/>
    <property type="match status" value="1"/>
</dbReference>
<dbReference type="GO" id="GO:0006302">
    <property type="term" value="P:double-strand break repair"/>
    <property type="evidence" value="ECO:0007669"/>
    <property type="project" value="InterPro"/>
</dbReference>
<dbReference type="GO" id="GO:0006269">
    <property type="term" value="P:DNA replication, synthesis of primer"/>
    <property type="evidence" value="ECO:0007669"/>
    <property type="project" value="UniProtKB-KW"/>
</dbReference>
<evidence type="ECO:0000256" key="9">
    <source>
        <dbReference type="ARBA" id="ARBA00023125"/>
    </source>
</evidence>
<evidence type="ECO:0000256" key="1">
    <source>
        <dbReference type="ARBA" id="ARBA00022515"/>
    </source>
</evidence>
<dbReference type="KEGG" id="emg:BBD33_10730"/>
<feature type="binding site" evidence="12">
    <location>
        <position position="551"/>
    </location>
    <ligand>
        <name>Zn(2+)</name>
        <dbReference type="ChEBI" id="CHEBI:29105"/>
        <label>2</label>
    </ligand>
</feature>
<dbReference type="Pfam" id="PF18074">
    <property type="entry name" value="PriA_C"/>
    <property type="match status" value="1"/>
</dbReference>
<evidence type="ECO:0000313" key="14">
    <source>
        <dbReference type="EMBL" id="OOH94403.1"/>
    </source>
</evidence>
<dbReference type="GO" id="GO:0016887">
    <property type="term" value="F:ATP hydrolysis activity"/>
    <property type="evidence" value="ECO:0007669"/>
    <property type="project" value="RHEA"/>
</dbReference>
<dbReference type="STRING" id="238.BBD35_13050"/>
<keyword evidence="4 12" id="KW-0547">Nucleotide-binding</keyword>
<name>A0A1T3EQN0_ELIME</name>
<dbReference type="PANTHER" id="PTHR30580">
    <property type="entry name" value="PRIMOSOMAL PROTEIN N"/>
    <property type="match status" value="1"/>
</dbReference>
<dbReference type="GO" id="GO:0008270">
    <property type="term" value="F:zinc ion binding"/>
    <property type="evidence" value="ECO:0007669"/>
    <property type="project" value="UniProtKB-UniRule"/>
</dbReference>
<dbReference type="Gene3D" id="3.40.1440.60">
    <property type="entry name" value="PriA, 3(prime) DNA-binding domain"/>
    <property type="match status" value="1"/>
</dbReference>
<dbReference type="InterPro" id="IPR011545">
    <property type="entry name" value="DEAD/DEAH_box_helicase_dom"/>
</dbReference>
<dbReference type="InterPro" id="IPR001650">
    <property type="entry name" value="Helicase_C-like"/>
</dbReference>
<dbReference type="NCBIfam" id="TIGR00595">
    <property type="entry name" value="priA"/>
    <property type="match status" value="1"/>
</dbReference>
<keyword evidence="15" id="KW-1185">Reference proteome</keyword>
<dbReference type="GO" id="GO:0003677">
    <property type="term" value="F:DNA binding"/>
    <property type="evidence" value="ECO:0007669"/>
    <property type="project" value="UniProtKB-UniRule"/>
</dbReference>
<dbReference type="eggNOG" id="COG1198">
    <property type="taxonomic scope" value="Bacteria"/>
</dbReference>
<evidence type="ECO:0000259" key="13">
    <source>
        <dbReference type="PROSITE" id="PS51192"/>
    </source>
</evidence>
<keyword evidence="10 12" id="KW-0413">Isomerase</keyword>
<dbReference type="Pfam" id="PF00271">
    <property type="entry name" value="Helicase_C"/>
    <property type="match status" value="1"/>
</dbReference>
<keyword evidence="3 12" id="KW-0479">Metal-binding</keyword>
<feature type="binding site" evidence="12">
    <location>
        <position position="530"/>
    </location>
    <ligand>
        <name>Zn(2+)</name>
        <dbReference type="ChEBI" id="CHEBI:29105"/>
        <label>2</label>
    </ligand>
</feature>
<keyword evidence="2 12" id="KW-0235">DNA replication</keyword>
<dbReference type="FunFam" id="3.40.50.300:FF:000489">
    <property type="entry name" value="Primosome assembly protein PriA"/>
    <property type="match status" value="1"/>
</dbReference>
<evidence type="ECO:0000256" key="6">
    <source>
        <dbReference type="ARBA" id="ARBA00022806"/>
    </source>
</evidence>
<evidence type="ECO:0000256" key="8">
    <source>
        <dbReference type="ARBA" id="ARBA00022840"/>
    </source>
</evidence>
<evidence type="ECO:0000256" key="4">
    <source>
        <dbReference type="ARBA" id="ARBA00022741"/>
    </source>
</evidence>
<evidence type="ECO:0000256" key="2">
    <source>
        <dbReference type="ARBA" id="ARBA00022705"/>
    </source>
</evidence>
<dbReference type="Proteomes" id="UP000188947">
    <property type="component" value="Unassembled WGS sequence"/>
</dbReference>
<dbReference type="InterPro" id="IPR014001">
    <property type="entry name" value="Helicase_ATP-bd"/>
</dbReference>
<dbReference type="InterPro" id="IPR041236">
    <property type="entry name" value="PriA_C"/>
</dbReference>
<dbReference type="CDD" id="cd18804">
    <property type="entry name" value="SF2_C_priA"/>
    <property type="match status" value="1"/>
</dbReference>
<organism evidence="14 15">
    <name type="scientific">Elizabethkingia meningoseptica</name>
    <name type="common">Chryseobacterium meningosepticum</name>
    <dbReference type="NCBI Taxonomy" id="238"/>
    <lineage>
        <taxon>Bacteria</taxon>
        <taxon>Pseudomonadati</taxon>
        <taxon>Bacteroidota</taxon>
        <taxon>Flavobacteriia</taxon>
        <taxon>Flavobacteriales</taxon>
        <taxon>Weeksellaceae</taxon>
        <taxon>Elizabethkingia</taxon>
    </lineage>
</organism>
<dbReference type="Pfam" id="PF00270">
    <property type="entry name" value="DEAD"/>
    <property type="match status" value="1"/>
</dbReference>
<dbReference type="GO" id="GO:0005524">
    <property type="term" value="F:ATP binding"/>
    <property type="evidence" value="ECO:0007669"/>
    <property type="project" value="UniProtKB-UniRule"/>
</dbReference>
<feature type="binding site" evidence="12">
    <location>
        <position position="561"/>
    </location>
    <ligand>
        <name>Zn(2+)</name>
        <dbReference type="ChEBI" id="CHEBI:29105"/>
        <label>1</label>
    </ligand>
</feature>
<comment type="function">
    <text evidence="12">Initiates the restart of stalled replication forks, which reloads the replicative helicase on sites other than the origin of replication. Recognizes and binds to abandoned replication forks and remodels them to uncover a helicase loading site. Promotes assembly of the primosome at these replication forks.</text>
</comment>
<proteinExistence type="inferred from homology"/>
<feature type="binding site" evidence="12">
    <location>
        <position position="564"/>
    </location>
    <ligand>
        <name>Zn(2+)</name>
        <dbReference type="ChEBI" id="CHEBI:29105"/>
        <label>1</label>
    </ligand>
</feature>
<dbReference type="InterPro" id="IPR040498">
    <property type="entry name" value="PriA_CRR"/>
</dbReference>
<dbReference type="Gene3D" id="3.40.50.300">
    <property type="entry name" value="P-loop containing nucleotide triphosphate hydrolases"/>
    <property type="match status" value="2"/>
</dbReference>
<dbReference type="GO" id="GO:0006310">
    <property type="term" value="P:DNA recombination"/>
    <property type="evidence" value="ECO:0007669"/>
    <property type="project" value="InterPro"/>
</dbReference>
<reference evidence="14 15" key="1">
    <citation type="submission" date="2016-11" db="EMBL/GenBank/DDBJ databases">
        <title>Genome sequence and comparative genomic analysis of clinical strain Elizabethkingia meningoseptica 61421 PRCM.</title>
        <authorList>
            <person name="Wang M."/>
            <person name="Hu S."/>
            <person name="Cao L."/>
            <person name="Jiang T."/>
            <person name="Zhou Y."/>
            <person name="Ming D."/>
        </authorList>
    </citation>
    <scope>NUCLEOTIDE SEQUENCE [LARGE SCALE GENOMIC DNA]</scope>
    <source>
        <strain evidence="14 15">61421 PRCM</strain>
    </source>
</reference>
<dbReference type="Pfam" id="PF18319">
    <property type="entry name" value="Zn_ribbon_PriA"/>
    <property type="match status" value="1"/>
</dbReference>
<evidence type="ECO:0000256" key="11">
    <source>
        <dbReference type="ARBA" id="ARBA00048988"/>
    </source>
</evidence>
<gene>
    <name evidence="12" type="primary">priA</name>
    <name evidence="14" type="ORF">BMF97_13730</name>
</gene>
<dbReference type="GeneID" id="48542505"/>